<dbReference type="PROSITE" id="PS51384">
    <property type="entry name" value="FAD_FR"/>
    <property type="match status" value="1"/>
</dbReference>
<dbReference type="SUPFAM" id="SSF63380">
    <property type="entry name" value="Riboflavin synthase domain-like"/>
    <property type="match status" value="1"/>
</dbReference>
<sequence>MTEELNLTPTAVRRLLAVLNHPDHQRDLEERHIVIESVINRANALVRVTGKLSGSDPLEAWRVPNVAVRLFYPEQPLEFEGVANAPANASRAYTIAEIDVTTRTVAIDIVRHNAESPAMRWLETVQPGDSIPILGPRPHRVPAPGAPRILLADSSALPAALSILRRTPFATETTVFIAAPTDEVELFRAEAEPFATEPLHIRAIPSDDPLPLSTAFRRERVPLHTSVWASGEREDMRSLRRHCRSVLFLPAERVQVFGYWKQGVSNTRLDIARLQATENALATGKEFSDSDDFEISI</sequence>
<protein>
    <submittedName>
        <fullName evidence="2">Siderophore-interacting protein</fullName>
    </submittedName>
</protein>
<reference evidence="2 3" key="1">
    <citation type="submission" date="2019-09" db="EMBL/GenBank/DDBJ databases">
        <title>Phylogeny of genus Pseudoclavibacter and closely related genus.</title>
        <authorList>
            <person name="Li Y."/>
        </authorList>
    </citation>
    <scope>NUCLEOTIDE SEQUENCE [LARGE SCALE GENOMIC DNA]</scope>
    <source>
        <strain evidence="2 3">KCTC 13959</strain>
    </source>
</reference>
<dbReference type="Gene3D" id="2.40.30.10">
    <property type="entry name" value="Translation factors"/>
    <property type="match status" value="1"/>
</dbReference>
<dbReference type="EMBL" id="WBKB01000005">
    <property type="protein sequence ID" value="KAB1642570.1"/>
    <property type="molecule type" value="Genomic_DNA"/>
</dbReference>
<dbReference type="Gene3D" id="3.40.50.80">
    <property type="entry name" value="Nucleotide-binding domain of ferredoxin-NADP reductase (FNR) module"/>
    <property type="match status" value="1"/>
</dbReference>
<name>A0A7J5B9X0_9MICO</name>
<proteinExistence type="predicted"/>
<dbReference type="InterPro" id="IPR039261">
    <property type="entry name" value="FNR_nucleotide-bd"/>
</dbReference>
<dbReference type="CDD" id="cd06193">
    <property type="entry name" value="siderophore_interacting"/>
    <property type="match status" value="1"/>
</dbReference>
<dbReference type="RefSeq" id="WP_158052373.1">
    <property type="nucleotide sequence ID" value="NZ_WBKB01000005.1"/>
</dbReference>
<evidence type="ECO:0000313" key="3">
    <source>
        <dbReference type="Proteomes" id="UP000433493"/>
    </source>
</evidence>
<dbReference type="OrthoDB" id="3291337at2"/>
<keyword evidence="3" id="KW-1185">Reference proteome</keyword>
<dbReference type="Pfam" id="PF04954">
    <property type="entry name" value="SIP"/>
    <property type="match status" value="1"/>
</dbReference>
<organism evidence="2 3">
    <name type="scientific">Gulosibacter chungangensis</name>
    <dbReference type="NCBI Taxonomy" id="979746"/>
    <lineage>
        <taxon>Bacteria</taxon>
        <taxon>Bacillati</taxon>
        <taxon>Actinomycetota</taxon>
        <taxon>Actinomycetes</taxon>
        <taxon>Micrococcales</taxon>
        <taxon>Microbacteriaceae</taxon>
        <taxon>Gulosibacter</taxon>
    </lineage>
</organism>
<dbReference type="InterPro" id="IPR039374">
    <property type="entry name" value="SIP_fam"/>
</dbReference>
<dbReference type="Proteomes" id="UP000433493">
    <property type="component" value="Unassembled WGS sequence"/>
</dbReference>
<accession>A0A7J5B9X0</accession>
<feature type="domain" description="FAD-binding FR-type" evidence="1">
    <location>
        <begin position="28"/>
        <end position="143"/>
    </location>
</feature>
<dbReference type="PANTHER" id="PTHR30157:SF0">
    <property type="entry name" value="NADPH-DEPENDENT FERRIC-CHELATE REDUCTASE"/>
    <property type="match status" value="1"/>
</dbReference>
<dbReference type="InterPro" id="IPR017938">
    <property type="entry name" value="Riboflavin_synthase-like_b-brl"/>
</dbReference>
<dbReference type="InterPro" id="IPR007037">
    <property type="entry name" value="SIP_rossman_dom"/>
</dbReference>
<dbReference type="Pfam" id="PF08021">
    <property type="entry name" value="FAD_binding_9"/>
    <property type="match status" value="1"/>
</dbReference>
<evidence type="ECO:0000313" key="2">
    <source>
        <dbReference type="EMBL" id="KAB1642570.1"/>
    </source>
</evidence>
<evidence type="ECO:0000259" key="1">
    <source>
        <dbReference type="PROSITE" id="PS51384"/>
    </source>
</evidence>
<dbReference type="AlphaFoldDB" id="A0A7J5B9X0"/>
<gene>
    <name evidence="2" type="ORF">F8O05_08845</name>
</gene>
<dbReference type="InterPro" id="IPR013113">
    <property type="entry name" value="SIP_FAD-bd"/>
</dbReference>
<comment type="caution">
    <text evidence="2">The sequence shown here is derived from an EMBL/GenBank/DDBJ whole genome shotgun (WGS) entry which is preliminary data.</text>
</comment>
<dbReference type="GO" id="GO:0016491">
    <property type="term" value="F:oxidoreductase activity"/>
    <property type="evidence" value="ECO:0007669"/>
    <property type="project" value="InterPro"/>
</dbReference>
<dbReference type="InterPro" id="IPR017927">
    <property type="entry name" value="FAD-bd_FR_type"/>
</dbReference>
<dbReference type="PANTHER" id="PTHR30157">
    <property type="entry name" value="FERRIC REDUCTASE, NADPH-DEPENDENT"/>
    <property type="match status" value="1"/>
</dbReference>